<dbReference type="Proteomes" id="UP000663853">
    <property type="component" value="Unassembled WGS sequence"/>
</dbReference>
<gene>
    <name evidence="3" type="ORF">RDB_LOCUS166321</name>
</gene>
<dbReference type="EMBL" id="CAJMXA010003979">
    <property type="protein sequence ID" value="CAE6529962.1"/>
    <property type="molecule type" value="Genomic_DNA"/>
</dbReference>
<dbReference type="InterPro" id="IPR036864">
    <property type="entry name" value="Zn2-C6_fun-type_DNA-bd_sf"/>
</dbReference>
<dbReference type="PROSITE" id="PS50048">
    <property type="entry name" value="ZN2_CY6_FUNGAL_2"/>
    <property type="match status" value="1"/>
</dbReference>
<dbReference type="SUPFAM" id="SSF57701">
    <property type="entry name" value="Zn2/Cys6 DNA-binding domain"/>
    <property type="match status" value="1"/>
</dbReference>
<accession>A0A8H3DM69</accession>
<dbReference type="AlphaFoldDB" id="A0A8H3DM69"/>
<evidence type="ECO:0000259" key="2">
    <source>
        <dbReference type="PROSITE" id="PS50048"/>
    </source>
</evidence>
<evidence type="ECO:0000256" key="1">
    <source>
        <dbReference type="ARBA" id="ARBA00023242"/>
    </source>
</evidence>
<protein>
    <recommendedName>
        <fullName evidence="2">Zn(2)-C6 fungal-type domain-containing protein</fullName>
    </recommendedName>
</protein>
<dbReference type="SMART" id="SM00066">
    <property type="entry name" value="GAL4"/>
    <property type="match status" value="1"/>
</dbReference>
<reference evidence="3" key="1">
    <citation type="submission" date="2021-01" db="EMBL/GenBank/DDBJ databases">
        <authorList>
            <person name="Kaushik A."/>
        </authorList>
    </citation>
    <scope>NUCLEOTIDE SEQUENCE</scope>
    <source>
        <strain evidence="3">AG6-10EEA</strain>
    </source>
</reference>
<dbReference type="Pfam" id="PF00172">
    <property type="entry name" value="Zn_clus"/>
    <property type="match status" value="1"/>
</dbReference>
<dbReference type="PROSITE" id="PS00463">
    <property type="entry name" value="ZN2_CY6_FUNGAL_1"/>
    <property type="match status" value="1"/>
</dbReference>
<proteinExistence type="predicted"/>
<dbReference type="CDD" id="cd00067">
    <property type="entry name" value="GAL4"/>
    <property type="match status" value="1"/>
</dbReference>
<name>A0A8H3DM69_9AGAM</name>
<comment type="caution">
    <text evidence="3">The sequence shown here is derived from an EMBL/GenBank/DDBJ whole genome shotgun (WGS) entry which is preliminary data.</text>
</comment>
<evidence type="ECO:0000313" key="3">
    <source>
        <dbReference type="EMBL" id="CAE6529962.1"/>
    </source>
</evidence>
<dbReference type="InterPro" id="IPR001138">
    <property type="entry name" value="Zn2Cys6_DnaBD"/>
</dbReference>
<evidence type="ECO:0000313" key="4">
    <source>
        <dbReference type="Proteomes" id="UP000663853"/>
    </source>
</evidence>
<feature type="domain" description="Zn(2)-C6 fungal-type" evidence="2">
    <location>
        <begin position="14"/>
        <end position="42"/>
    </location>
</feature>
<dbReference type="GO" id="GO:0000981">
    <property type="term" value="F:DNA-binding transcription factor activity, RNA polymerase II-specific"/>
    <property type="evidence" value="ECO:0007669"/>
    <property type="project" value="InterPro"/>
</dbReference>
<dbReference type="GO" id="GO:0008270">
    <property type="term" value="F:zinc ion binding"/>
    <property type="evidence" value="ECO:0007669"/>
    <property type="project" value="InterPro"/>
</dbReference>
<keyword evidence="1" id="KW-0539">Nucleus</keyword>
<dbReference type="PANTHER" id="PTHR37534:SF46">
    <property type="entry name" value="ZN(II)2CYS6 TRANSCRIPTION FACTOR (EUROFUNG)"/>
    <property type="match status" value="1"/>
</dbReference>
<dbReference type="PANTHER" id="PTHR37534">
    <property type="entry name" value="TRANSCRIPTIONAL ACTIVATOR PROTEIN UGA3"/>
    <property type="match status" value="1"/>
</dbReference>
<organism evidence="3 4">
    <name type="scientific">Rhizoctonia solani</name>
    <dbReference type="NCBI Taxonomy" id="456999"/>
    <lineage>
        <taxon>Eukaryota</taxon>
        <taxon>Fungi</taxon>
        <taxon>Dikarya</taxon>
        <taxon>Basidiomycota</taxon>
        <taxon>Agaricomycotina</taxon>
        <taxon>Agaricomycetes</taxon>
        <taxon>Cantharellales</taxon>
        <taxon>Ceratobasidiaceae</taxon>
        <taxon>Rhizoctonia</taxon>
    </lineage>
</organism>
<dbReference type="Gene3D" id="4.10.240.10">
    <property type="entry name" value="Zn(2)-C6 fungal-type DNA-binding domain"/>
    <property type="match status" value="1"/>
</dbReference>
<sequence length="498" mass="55353">MPRLNMKPGPVPKSCLTCRRRRKKCDLSRPCCNRCLKGGYVCLGYEHSEPCVAAQQAIVPNPSQSGPISPALVRQEVKLRYYHSGSTLNCEPFLYPSQALNSVGVEVSEEWQGSVGTDTGCDPKPSVLGAALLYRFSSVDEDCGSTNSPDDFDRLWPEEPSKLMAYSHPRTHQACSRRILDANPIVKPTRSSLSRVLGTLFHSIPSSVNVTQMVEVDHFLHVLGGYGFRRLDHWFTSSAPAIRDRLEAQLRGSKKMKWTLYLGASLFRALSQDASGTVAQRYIGWVYQFSQKFTTITCGSPPLDDVADLLMAQLELAFLNFIVVDGSSGYTLLRNAVPWFLQLVAADTNLYTEHPDGNLVVSFPRTLCASRHELGRFATYDTVTALILGVPPLVEYGYDGGCDSSFQELEWNHGIPVALVEIISQINSWRAGSSVPLDDWQALERRVLAWQTPPPASDEASTTECISIGRVSVQESWRHVVLIYIYMVYPPSFVFFPG</sequence>